<evidence type="ECO:0000313" key="3">
    <source>
        <dbReference type="Proteomes" id="UP000277803"/>
    </source>
</evidence>
<dbReference type="AlphaFoldDB" id="A0A3A6W7M3"/>
<accession>A0A3A6W7M3</accession>
<dbReference type="Gene3D" id="2.40.50.140">
    <property type="entry name" value="Nucleic acid-binding proteins"/>
    <property type="match status" value="1"/>
</dbReference>
<dbReference type="RefSeq" id="WP_119982884.1">
    <property type="nucleotide sequence ID" value="NZ_QXZZ01000036.1"/>
</dbReference>
<feature type="domain" description="Single-stranded DNA-binding protein BPT7" evidence="1">
    <location>
        <begin position="48"/>
        <end position="159"/>
    </location>
</feature>
<organism evidence="2 3">
    <name type="scientific">Veillonella atypica</name>
    <dbReference type="NCBI Taxonomy" id="39777"/>
    <lineage>
        <taxon>Bacteria</taxon>
        <taxon>Bacillati</taxon>
        <taxon>Bacillota</taxon>
        <taxon>Negativicutes</taxon>
        <taxon>Veillonellales</taxon>
        <taxon>Veillonellaceae</taxon>
        <taxon>Veillonella</taxon>
    </lineage>
</organism>
<name>A0A3A6W7M3_9FIRM</name>
<dbReference type="EMBL" id="QXZZ01000036">
    <property type="protein sequence ID" value="RJY49987.1"/>
    <property type="molecule type" value="Genomic_DNA"/>
</dbReference>
<dbReference type="SUPFAM" id="SSF50249">
    <property type="entry name" value="Nucleic acid-binding proteins"/>
    <property type="match status" value="1"/>
</dbReference>
<dbReference type="Proteomes" id="UP000277803">
    <property type="component" value="Unassembled WGS sequence"/>
</dbReference>
<evidence type="ECO:0000259" key="1">
    <source>
        <dbReference type="Pfam" id="PF21265"/>
    </source>
</evidence>
<dbReference type="Pfam" id="PF21265">
    <property type="entry name" value="SBB_T7"/>
    <property type="match status" value="1"/>
</dbReference>
<dbReference type="InterPro" id="IPR049476">
    <property type="entry name" value="SBB_BPT7"/>
</dbReference>
<evidence type="ECO:0000313" key="2">
    <source>
        <dbReference type="EMBL" id="RJY49987.1"/>
    </source>
</evidence>
<gene>
    <name evidence="2" type="ORF">D2965_08455</name>
</gene>
<proteinExistence type="predicted"/>
<sequence length="193" mass="21693">MAKQKLGKDFMLSGTACWAHTDSPETYEGNEIGYSIMVKLESDEKTEAFKNALEELFNEAEAQLDKKVNRKVPINLAVKEDKEYGECFKAKTKHEFKDKTTGEIVKRTLRVFDKYGEPLPKGTKIGNGSKVKVKVTADPYIMSSKNYGITLRLNAVLVEELKEYTGGGSTAEDFGFEVAQKPDNDFDDEAVEW</sequence>
<reference evidence="2 3" key="1">
    <citation type="submission" date="2018-09" db="EMBL/GenBank/DDBJ databases">
        <title>Genome sequence of Veillonella atypica isolated from periodontal Korean patients.</title>
        <authorList>
            <person name="Lee J.-H."/>
            <person name="Moon J.-H."/>
            <person name="Shin S.-Y."/>
        </authorList>
    </citation>
    <scope>NUCLEOTIDE SEQUENCE [LARGE SCALE GENOMIC DNA]</scope>
    <source>
        <strain evidence="2 3">KHUD_V1</strain>
    </source>
</reference>
<protein>
    <submittedName>
        <fullName evidence="2">DUF2815 family protein</fullName>
    </submittedName>
</protein>
<dbReference type="InterPro" id="IPR012340">
    <property type="entry name" value="NA-bd_OB-fold"/>
</dbReference>
<comment type="caution">
    <text evidence="2">The sequence shown here is derived from an EMBL/GenBank/DDBJ whole genome shotgun (WGS) entry which is preliminary data.</text>
</comment>